<feature type="transmembrane region" description="Helical" evidence="5">
    <location>
        <begin position="129"/>
        <end position="158"/>
    </location>
</feature>
<reference evidence="6 7" key="1">
    <citation type="submission" date="2020-09" db="EMBL/GenBank/DDBJ databases">
        <title>Sinomicrobium weinanense sp. nov., a halophilic bacteria isolated from saline-alkali soil.</title>
        <authorList>
            <person name="Wu P."/>
            <person name="Ren H."/>
            <person name="Mei Y."/>
            <person name="Liang Y."/>
            <person name="Chen Z."/>
        </authorList>
    </citation>
    <scope>NUCLEOTIDE SEQUENCE [LARGE SCALE GENOMIC DNA]</scope>
    <source>
        <strain evidence="6 7">FJxs</strain>
    </source>
</reference>
<feature type="transmembrane region" description="Helical" evidence="5">
    <location>
        <begin position="46"/>
        <end position="63"/>
    </location>
</feature>
<keyword evidence="4 5" id="KW-0472">Membrane</keyword>
<keyword evidence="7" id="KW-1185">Reference proteome</keyword>
<keyword evidence="2 5" id="KW-0812">Transmembrane</keyword>
<evidence type="ECO:0000256" key="2">
    <source>
        <dbReference type="ARBA" id="ARBA00022692"/>
    </source>
</evidence>
<dbReference type="GO" id="GO:0004671">
    <property type="term" value="F:protein C-terminal S-isoprenylcysteine carboxyl O-methyltransferase activity"/>
    <property type="evidence" value="ECO:0007669"/>
    <property type="project" value="InterPro"/>
</dbReference>
<gene>
    <name evidence="6" type="ORF">IBL28_19975</name>
</gene>
<dbReference type="PANTHER" id="PTHR12714">
    <property type="entry name" value="PROTEIN-S ISOPRENYLCYSTEINE O-METHYLTRANSFERASE"/>
    <property type="match status" value="1"/>
</dbReference>
<evidence type="ECO:0000256" key="3">
    <source>
        <dbReference type="ARBA" id="ARBA00022989"/>
    </source>
</evidence>
<dbReference type="Gene3D" id="1.20.120.1630">
    <property type="match status" value="1"/>
</dbReference>
<protein>
    <submittedName>
        <fullName evidence="6">Isoprenylcysteine carboxylmethyltransferase family protein</fullName>
    </submittedName>
</protein>
<sequence>MNVSLSPQVYTTIICWLLFSIIWLWQRNKTKENVSTRTVSQKIAAFSGYVIIFSALYLPLFFTKGTVAESIIPQYDIIQNFGVLLCVCGIFTSIWSRLLLGWNWSGGVTAKKDHELIVTGPYRFVRHPIYTGFIAALIGTCLVTGGIVGIVITGLYIFGLYAKINKEEQLLADLFGDVYSDYQKRTCKLIPFLW</sequence>
<dbReference type="InterPro" id="IPR007269">
    <property type="entry name" value="ICMT_MeTrfase"/>
</dbReference>
<evidence type="ECO:0000256" key="1">
    <source>
        <dbReference type="ARBA" id="ARBA00004141"/>
    </source>
</evidence>
<dbReference type="Pfam" id="PF04140">
    <property type="entry name" value="ICMT"/>
    <property type="match status" value="1"/>
</dbReference>
<accession>A0A926JVC9</accession>
<feature type="transmembrane region" description="Helical" evidence="5">
    <location>
        <begin position="9"/>
        <end position="26"/>
    </location>
</feature>
<feature type="transmembrane region" description="Helical" evidence="5">
    <location>
        <begin position="75"/>
        <end position="95"/>
    </location>
</feature>
<dbReference type="GO" id="GO:0016020">
    <property type="term" value="C:membrane"/>
    <property type="evidence" value="ECO:0007669"/>
    <property type="project" value="UniProtKB-SubCell"/>
</dbReference>
<evidence type="ECO:0000256" key="5">
    <source>
        <dbReference type="SAM" id="Phobius"/>
    </source>
</evidence>
<keyword evidence="3 5" id="KW-1133">Transmembrane helix</keyword>
<dbReference type="Proteomes" id="UP000653730">
    <property type="component" value="Unassembled WGS sequence"/>
</dbReference>
<evidence type="ECO:0000256" key="4">
    <source>
        <dbReference type="ARBA" id="ARBA00023136"/>
    </source>
</evidence>
<evidence type="ECO:0000313" key="7">
    <source>
        <dbReference type="Proteomes" id="UP000653730"/>
    </source>
</evidence>
<comment type="caution">
    <text evidence="6">The sequence shown here is derived from an EMBL/GenBank/DDBJ whole genome shotgun (WGS) entry which is preliminary data.</text>
</comment>
<proteinExistence type="predicted"/>
<name>A0A926JVC9_9FLAO</name>
<dbReference type="PANTHER" id="PTHR12714:SF24">
    <property type="entry name" value="SLR1182 PROTEIN"/>
    <property type="match status" value="1"/>
</dbReference>
<dbReference type="EMBL" id="JACVDC010000099">
    <property type="protein sequence ID" value="MBC9798257.1"/>
    <property type="molecule type" value="Genomic_DNA"/>
</dbReference>
<dbReference type="AlphaFoldDB" id="A0A926JVC9"/>
<organism evidence="6 7">
    <name type="scientific">Sinomicrobium weinanense</name>
    <dbReference type="NCBI Taxonomy" id="2842200"/>
    <lineage>
        <taxon>Bacteria</taxon>
        <taxon>Pseudomonadati</taxon>
        <taxon>Bacteroidota</taxon>
        <taxon>Flavobacteriia</taxon>
        <taxon>Flavobacteriales</taxon>
        <taxon>Flavobacteriaceae</taxon>
        <taxon>Sinomicrobium</taxon>
    </lineage>
</organism>
<comment type="subcellular location">
    <subcellularLocation>
        <location evidence="1">Membrane</location>
        <topology evidence="1">Multi-pass membrane protein</topology>
    </subcellularLocation>
</comment>
<evidence type="ECO:0000313" key="6">
    <source>
        <dbReference type="EMBL" id="MBC9798257.1"/>
    </source>
</evidence>